<dbReference type="PANTHER" id="PTHR43689">
    <property type="entry name" value="HYDROLASE"/>
    <property type="match status" value="1"/>
</dbReference>
<dbReference type="OrthoDB" id="6431331at2759"/>
<comment type="caution">
    <text evidence="3">The sequence shown here is derived from an EMBL/GenBank/DDBJ whole genome shotgun (WGS) entry which is preliminary data.</text>
</comment>
<gene>
    <name evidence="3" type="ORF">TrST_g13235</name>
</gene>
<dbReference type="InterPro" id="IPR000639">
    <property type="entry name" value="Epox_hydrolase-like"/>
</dbReference>
<sequence>MRVLSGGSGSSSSSKFDQPYCLESTNDPPITDADYLNFRNNILTKTVPTSSSPSGSTTVTYLHVPPPSPSPYPPLILLHGFDSSSLEYRRLLPLLSTLSLEAYAVDVPGWGFGDLTLKKFSASVKIEVINSFVSQLKPDGNVVYVGASLGGAVALNLSASEKKPLILLDAQGFTDGVGPQPPAMFLGLGLDVLKARWLRRYANVLSYYDDEKFATEDAITIGCLHTRREGWKEAQRSFIMSGGFEPTKDVKKVGENGGETLVIWGEEDEVLPKDFPDMFKEKIPQATIKYVKECGHVPHLEKSEETAAAILEFVKGLKK</sequence>
<proteinExistence type="predicted"/>
<dbReference type="Pfam" id="PF12697">
    <property type="entry name" value="Abhydrolase_6"/>
    <property type="match status" value="1"/>
</dbReference>
<dbReference type="Proteomes" id="UP001165085">
    <property type="component" value="Unassembled WGS sequence"/>
</dbReference>
<dbReference type="SUPFAM" id="SSF53474">
    <property type="entry name" value="alpha/beta-Hydrolases"/>
    <property type="match status" value="1"/>
</dbReference>
<organism evidence="3 4">
    <name type="scientific">Triparma strigata</name>
    <dbReference type="NCBI Taxonomy" id="1606541"/>
    <lineage>
        <taxon>Eukaryota</taxon>
        <taxon>Sar</taxon>
        <taxon>Stramenopiles</taxon>
        <taxon>Ochrophyta</taxon>
        <taxon>Bolidophyceae</taxon>
        <taxon>Parmales</taxon>
        <taxon>Triparmaceae</taxon>
        <taxon>Triparma</taxon>
    </lineage>
</organism>
<evidence type="ECO:0000313" key="3">
    <source>
        <dbReference type="EMBL" id="GMH84766.1"/>
    </source>
</evidence>
<protein>
    <recommendedName>
        <fullName evidence="2">AB hydrolase-1 domain-containing protein</fullName>
    </recommendedName>
</protein>
<feature type="region of interest" description="Disordered" evidence="1">
    <location>
        <begin position="1"/>
        <end position="23"/>
    </location>
</feature>
<accession>A0A9W7B9Y7</accession>
<feature type="domain" description="AB hydrolase-1" evidence="2">
    <location>
        <begin position="75"/>
        <end position="309"/>
    </location>
</feature>
<dbReference type="Gene3D" id="3.40.50.1820">
    <property type="entry name" value="alpha/beta hydrolase"/>
    <property type="match status" value="1"/>
</dbReference>
<evidence type="ECO:0000259" key="2">
    <source>
        <dbReference type="Pfam" id="PF12697"/>
    </source>
</evidence>
<name>A0A9W7B9Y7_9STRA</name>
<dbReference type="InterPro" id="IPR029058">
    <property type="entry name" value="AB_hydrolase_fold"/>
</dbReference>
<reference evidence="4" key="1">
    <citation type="journal article" date="2023" name="Commun. Biol.">
        <title>Genome analysis of Parmales, the sister group of diatoms, reveals the evolutionary specialization of diatoms from phago-mixotrophs to photoautotrophs.</title>
        <authorList>
            <person name="Ban H."/>
            <person name="Sato S."/>
            <person name="Yoshikawa S."/>
            <person name="Yamada K."/>
            <person name="Nakamura Y."/>
            <person name="Ichinomiya M."/>
            <person name="Sato N."/>
            <person name="Blanc-Mathieu R."/>
            <person name="Endo H."/>
            <person name="Kuwata A."/>
            <person name="Ogata H."/>
        </authorList>
    </citation>
    <scope>NUCLEOTIDE SEQUENCE [LARGE SCALE GENOMIC DNA]</scope>
    <source>
        <strain evidence="4">NIES 3701</strain>
    </source>
</reference>
<evidence type="ECO:0000256" key="1">
    <source>
        <dbReference type="SAM" id="MobiDB-lite"/>
    </source>
</evidence>
<evidence type="ECO:0000313" key="4">
    <source>
        <dbReference type="Proteomes" id="UP001165085"/>
    </source>
</evidence>
<dbReference type="PRINTS" id="PR00111">
    <property type="entry name" value="ABHYDROLASE"/>
</dbReference>
<dbReference type="PRINTS" id="PR00412">
    <property type="entry name" value="EPOXHYDRLASE"/>
</dbReference>
<dbReference type="PANTHER" id="PTHR43689:SF8">
    <property type="entry name" value="ALPHA_BETA-HYDROLASES SUPERFAMILY PROTEIN"/>
    <property type="match status" value="1"/>
</dbReference>
<keyword evidence="4" id="KW-1185">Reference proteome</keyword>
<dbReference type="EMBL" id="BRXY01000296">
    <property type="protein sequence ID" value="GMH84766.1"/>
    <property type="molecule type" value="Genomic_DNA"/>
</dbReference>
<dbReference type="GO" id="GO:0003824">
    <property type="term" value="F:catalytic activity"/>
    <property type="evidence" value="ECO:0007669"/>
    <property type="project" value="InterPro"/>
</dbReference>
<dbReference type="AlphaFoldDB" id="A0A9W7B9Y7"/>
<dbReference type="InterPro" id="IPR000073">
    <property type="entry name" value="AB_hydrolase_1"/>
</dbReference>